<evidence type="ECO:0000313" key="2">
    <source>
        <dbReference type="Proteomes" id="UP000428260"/>
    </source>
</evidence>
<dbReference type="Proteomes" id="UP000428260">
    <property type="component" value="Chromosome"/>
</dbReference>
<organism evidence="1 2">
    <name type="scientific">Maribellus comscasis</name>
    <dbReference type="NCBI Taxonomy" id="2681766"/>
    <lineage>
        <taxon>Bacteria</taxon>
        <taxon>Pseudomonadati</taxon>
        <taxon>Bacteroidota</taxon>
        <taxon>Bacteroidia</taxon>
        <taxon>Marinilabiliales</taxon>
        <taxon>Prolixibacteraceae</taxon>
        <taxon>Maribellus</taxon>
    </lineage>
</organism>
<proteinExistence type="predicted"/>
<dbReference type="KEGG" id="mcos:GM418_30560"/>
<protein>
    <submittedName>
        <fullName evidence="1">Uncharacterized protein</fullName>
    </submittedName>
</protein>
<accession>A0A6I6K5T7</accession>
<sequence length="133" mass="15532">MNETEYFLDSIPDSINPNWIDKIEVLKSEVQKYIYGDGNGVVLIYPNKKYFDQISLLLKTYPNIQEQINEQTLDSIYIKALNSHLTYYYRVDKNSLSQTSRLKGLRIILDRIAFTNFSHQTSCLITPTNMVKL</sequence>
<gene>
    <name evidence="1" type="ORF">GM418_30560</name>
</gene>
<name>A0A6I6K5T7_9BACT</name>
<reference evidence="1 2" key="1">
    <citation type="submission" date="2019-11" db="EMBL/GenBank/DDBJ databases">
        <authorList>
            <person name="Zheng R.K."/>
            <person name="Sun C.M."/>
        </authorList>
    </citation>
    <scope>NUCLEOTIDE SEQUENCE [LARGE SCALE GENOMIC DNA]</scope>
    <source>
        <strain evidence="1 2">WC007</strain>
    </source>
</reference>
<dbReference type="EMBL" id="CP046401">
    <property type="protein sequence ID" value="QGY47842.1"/>
    <property type="molecule type" value="Genomic_DNA"/>
</dbReference>
<dbReference type="RefSeq" id="WP_158872091.1">
    <property type="nucleotide sequence ID" value="NZ_CP046401.1"/>
</dbReference>
<evidence type="ECO:0000313" key="1">
    <source>
        <dbReference type="EMBL" id="QGY47842.1"/>
    </source>
</evidence>
<dbReference type="AlphaFoldDB" id="A0A6I6K5T7"/>
<keyword evidence="2" id="KW-1185">Reference proteome</keyword>